<dbReference type="SUPFAM" id="SSF49464">
    <property type="entry name" value="Carboxypeptidase regulatory domain-like"/>
    <property type="match status" value="1"/>
</dbReference>
<gene>
    <name evidence="4" type="ORF">GCM10022393_05930</name>
</gene>
<protein>
    <submittedName>
        <fullName evidence="4">Carboxypeptidase-like regulatory domain-containing protein</fullName>
    </submittedName>
</protein>
<evidence type="ECO:0000256" key="3">
    <source>
        <dbReference type="ARBA" id="ARBA00023237"/>
    </source>
</evidence>
<dbReference type="InterPro" id="IPR008969">
    <property type="entry name" value="CarboxyPept-like_regulatory"/>
</dbReference>
<proteinExistence type="predicted"/>
<reference evidence="5" key="1">
    <citation type="journal article" date="2019" name="Int. J. Syst. Evol. Microbiol.">
        <title>The Global Catalogue of Microorganisms (GCM) 10K type strain sequencing project: providing services to taxonomists for standard genome sequencing and annotation.</title>
        <authorList>
            <consortium name="The Broad Institute Genomics Platform"/>
            <consortium name="The Broad Institute Genome Sequencing Center for Infectious Disease"/>
            <person name="Wu L."/>
            <person name="Ma J."/>
        </authorList>
    </citation>
    <scope>NUCLEOTIDE SEQUENCE [LARGE SCALE GENOMIC DNA]</scope>
    <source>
        <strain evidence="5">JCM 17106</strain>
    </source>
</reference>
<dbReference type="Proteomes" id="UP001500459">
    <property type="component" value="Unassembled WGS sequence"/>
</dbReference>
<accession>A0ABP7XAG3</accession>
<keyword evidence="2" id="KW-0472">Membrane</keyword>
<dbReference type="RefSeq" id="WP_344924624.1">
    <property type="nucleotide sequence ID" value="NZ_BAABCW010000002.1"/>
</dbReference>
<evidence type="ECO:0000313" key="4">
    <source>
        <dbReference type="EMBL" id="GAA4109374.1"/>
    </source>
</evidence>
<keyword evidence="5" id="KW-1185">Reference proteome</keyword>
<name>A0ABP7XAG3_9FLAO</name>
<comment type="subcellular location">
    <subcellularLocation>
        <location evidence="1">Cell outer membrane</location>
    </subcellularLocation>
</comment>
<dbReference type="Gene3D" id="2.40.170.20">
    <property type="entry name" value="TonB-dependent receptor, beta-barrel domain"/>
    <property type="match status" value="1"/>
</dbReference>
<comment type="caution">
    <text evidence="4">The sequence shown here is derived from an EMBL/GenBank/DDBJ whole genome shotgun (WGS) entry which is preliminary data.</text>
</comment>
<dbReference type="InterPro" id="IPR036942">
    <property type="entry name" value="Beta-barrel_TonB_sf"/>
</dbReference>
<evidence type="ECO:0000313" key="5">
    <source>
        <dbReference type="Proteomes" id="UP001500459"/>
    </source>
</evidence>
<evidence type="ECO:0000256" key="1">
    <source>
        <dbReference type="ARBA" id="ARBA00004442"/>
    </source>
</evidence>
<sequence>MKTFQFRKKIFFLFACVGFISINYSQQAGLKGSIVDVFTNEYLADVTVTIKGTLIFTNTNDQGEFDFNKNVLPLGEQIAVILKKGYITKQFPITINQGIILDLKTIDLEYDFKQEQLSIGTISLSDNELDEGDATSSYNLSGLLNASRDVFLSAAAFDFSSTFFRPRGIGNEYGKVLINGLEMNKFSNGRPQWSNWGGLNDVQRNQEFSMGIAPNEYTFGALSGTTHINMRASQYRKGGRISYASSNRSYTGRIMGSYSSGVMNNGWAYTIALSRRYGNEGIIEGTLYDANSIFVAIEKKINESHSINISSFYTPNRRGISTAITDEVSALKGSTYNPNWGYFNGKKKNSRIRKIEEPIVMLNHYWNMGEKTNLQTNIGLQTGNISTTRLDNGGTDLITFNDQVSYVGGGGSNDTNPAHPSNLPSYYLRDVNPTALDFQKAYLAEQRFIKDGQLDWNQLIQVNQLNTQQGKNATYIWYQDRNDSNQLHLSSIVNTEITDRIQINGSINYKIMVSENYAEVLDLMGGTGFLDVDGYALNNANLSINELINNAQSDLQNPNRIVGVGDRYEYNYEMTASTLGGFLQAQVKTKKINFFIGGTISQTSYQRNGLFENGYFPGNESFGKGSSLNFADYGAKTGVTFKIDGRNQLDFQTTYFTKAPTIRNAYSNVRQNNNTVSDIVIGDQESEKIQSVDVGYRISSPKLKVRLTGYYTAIEDATDIGFFYTNALSGSFVQETLTNIGKEHIGGELGISYQITPTIKLKAAAALGQFTYTNDPDLTLTSTSESFTVFDERDNAVKPSPRPLGKALLKNYHVAGGPERAAQLGVEYRDPDFWWVGITSNYFSNAYIDISPLKRTENFSIDPENGIPFNDYDPIIARELLKQEQFDEYMLVNLIGGKSWRVKKYYVGFFATVNNVFDTLYKTGGFEQARNVDYRSALEESNRTVPVYGSRYFYGNRTSYYLNIYVRF</sequence>
<dbReference type="SUPFAM" id="SSF56935">
    <property type="entry name" value="Porins"/>
    <property type="match status" value="1"/>
</dbReference>
<dbReference type="EMBL" id="BAABCW010000002">
    <property type="protein sequence ID" value="GAA4109374.1"/>
    <property type="molecule type" value="Genomic_DNA"/>
</dbReference>
<dbReference type="Gene3D" id="2.60.40.1120">
    <property type="entry name" value="Carboxypeptidase-like, regulatory domain"/>
    <property type="match status" value="1"/>
</dbReference>
<keyword evidence="3" id="KW-0998">Cell outer membrane</keyword>
<organism evidence="4 5">
    <name type="scientific">Aquimarina addita</name>
    <dbReference type="NCBI Taxonomy" id="870485"/>
    <lineage>
        <taxon>Bacteria</taxon>
        <taxon>Pseudomonadati</taxon>
        <taxon>Bacteroidota</taxon>
        <taxon>Flavobacteriia</taxon>
        <taxon>Flavobacteriales</taxon>
        <taxon>Flavobacteriaceae</taxon>
        <taxon>Aquimarina</taxon>
    </lineage>
</organism>
<evidence type="ECO:0000256" key="2">
    <source>
        <dbReference type="ARBA" id="ARBA00023136"/>
    </source>
</evidence>